<dbReference type="Proteomes" id="UP000246099">
    <property type="component" value="Chromosome"/>
</dbReference>
<evidence type="ECO:0000313" key="2">
    <source>
        <dbReference type="EMBL" id="AWO01013.1"/>
    </source>
</evidence>
<dbReference type="InterPro" id="IPR051207">
    <property type="entry name" value="ComplexI_NDUFA9_subunit"/>
</dbReference>
<reference evidence="2 3" key="1">
    <citation type="submission" date="2018-05" db="EMBL/GenBank/DDBJ databases">
        <title>Chitinophaga sp. nov., isolated from rhizosphere soil of Alhagi.</title>
        <authorList>
            <person name="Liu Y."/>
        </authorList>
    </citation>
    <scope>NUCLEOTIDE SEQUENCE [LARGE SCALE GENOMIC DNA]</scope>
    <source>
        <strain evidence="2 3">T22</strain>
    </source>
</reference>
<feature type="domain" description="NAD(P)-binding" evidence="1">
    <location>
        <begin position="12"/>
        <end position="195"/>
    </location>
</feature>
<organism evidence="2 3">
    <name type="scientific">Chitinophaga alhagiae</name>
    <dbReference type="NCBI Taxonomy" id="2203219"/>
    <lineage>
        <taxon>Bacteria</taxon>
        <taxon>Pseudomonadati</taxon>
        <taxon>Bacteroidota</taxon>
        <taxon>Chitinophagia</taxon>
        <taxon>Chitinophagales</taxon>
        <taxon>Chitinophagaceae</taxon>
        <taxon>Chitinophaga</taxon>
    </lineage>
</organism>
<dbReference type="PANTHER" id="PTHR12126">
    <property type="entry name" value="NADH-UBIQUINONE OXIDOREDUCTASE 39 KDA SUBUNIT-RELATED"/>
    <property type="match status" value="1"/>
</dbReference>
<evidence type="ECO:0000313" key="3">
    <source>
        <dbReference type="Proteomes" id="UP000246099"/>
    </source>
</evidence>
<protein>
    <submittedName>
        <fullName evidence="2">NAD(P)-dependent oxidoreductase</fullName>
    </submittedName>
</protein>
<dbReference type="PANTHER" id="PTHR12126:SF11">
    <property type="entry name" value="NADH DEHYDROGENASE [UBIQUINONE] 1 ALPHA SUBCOMPLEX SUBUNIT 9, MITOCHONDRIAL"/>
    <property type="match status" value="1"/>
</dbReference>
<dbReference type="Pfam" id="PF13460">
    <property type="entry name" value="NAD_binding_10"/>
    <property type="match status" value="1"/>
</dbReference>
<dbReference type="SUPFAM" id="SSF51735">
    <property type="entry name" value="NAD(P)-binding Rossmann-fold domains"/>
    <property type="match status" value="1"/>
</dbReference>
<sequence length="295" mass="32390">MTPTQQPILLLGGTGHLGREIAATLYAHGYETHALVRNMARAGSIRGLAKHITKVQALQPAHFRGMDTVISALGKSISPLDRGRFSFAQVDEAINLAAIKIAAEAGVRKFIYVSVYNAERQVHLEYCRVHASVEKALAASGLEYTIIKPVALFSAFRDLYDMALKGRLVTLGKGTCRTNPIHEKDVARLCVQAINGHRKSISAGGPVVYTRARINEIIAAGAGRQKLRSVPVWPVKAALPVLRLADANLYHKMKFFVKMMEEDAIAPVEGHMRLEAYIDVLSRSVRRFWDLPSGA</sequence>
<name>A0ABM6WAT3_9BACT</name>
<dbReference type="Gene3D" id="3.40.50.720">
    <property type="entry name" value="NAD(P)-binding Rossmann-like Domain"/>
    <property type="match status" value="1"/>
</dbReference>
<proteinExistence type="predicted"/>
<keyword evidence="3" id="KW-1185">Reference proteome</keyword>
<dbReference type="InterPro" id="IPR016040">
    <property type="entry name" value="NAD(P)-bd_dom"/>
</dbReference>
<dbReference type="RefSeq" id="WP_119077098.1">
    <property type="nucleotide sequence ID" value="NZ_CP029600.1"/>
</dbReference>
<evidence type="ECO:0000259" key="1">
    <source>
        <dbReference type="Pfam" id="PF13460"/>
    </source>
</evidence>
<accession>A0ABM6WAT3</accession>
<gene>
    <name evidence="2" type="ORF">DLD77_04520</name>
</gene>
<dbReference type="EMBL" id="CP029600">
    <property type="protein sequence ID" value="AWO01013.1"/>
    <property type="molecule type" value="Genomic_DNA"/>
</dbReference>
<dbReference type="InterPro" id="IPR036291">
    <property type="entry name" value="NAD(P)-bd_dom_sf"/>
</dbReference>